<dbReference type="EMBL" id="DF820503">
    <property type="protein sequence ID" value="GAK31930.1"/>
    <property type="molecule type" value="Genomic_DNA"/>
</dbReference>
<accession>A0A069CVV9</accession>
<feature type="region of interest" description="Disordered" evidence="1">
    <location>
        <begin position="604"/>
        <end position="623"/>
    </location>
</feature>
<feature type="transmembrane region" description="Helical" evidence="2">
    <location>
        <begin position="418"/>
        <end position="436"/>
    </location>
</feature>
<organism evidence="3 4">
    <name type="scientific">Weissella oryzae (strain DSM 25784 / JCM 18191 / LMG 30913 / SG25)</name>
    <dbReference type="NCBI Taxonomy" id="1329250"/>
    <lineage>
        <taxon>Bacteria</taxon>
        <taxon>Bacillati</taxon>
        <taxon>Bacillota</taxon>
        <taxon>Bacilli</taxon>
        <taxon>Lactobacillales</taxon>
        <taxon>Lactobacillaceae</taxon>
        <taxon>Weissella</taxon>
    </lineage>
</organism>
<evidence type="ECO:0000256" key="1">
    <source>
        <dbReference type="SAM" id="MobiDB-lite"/>
    </source>
</evidence>
<gene>
    <name evidence="3" type="ORF">WOSG25_200120</name>
</gene>
<keyword evidence="4" id="KW-1185">Reference proteome</keyword>
<feature type="transmembrane region" description="Helical" evidence="2">
    <location>
        <begin position="203"/>
        <end position="224"/>
    </location>
</feature>
<reference evidence="4" key="1">
    <citation type="journal article" date="2014" name="Genome Announc.">
        <title>Draft genome sequence of Weissella oryzae SG25T, isolated from fermented rice grains.</title>
        <authorList>
            <person name="Tanizawa Y."/>
            <person name="Fujisawa T."/>
            <person name="Mochizuki T."/>
            <person name="Kaminuma E."/>
            <person name="Suzuki Y."/>
            <person name="Nakamura Y."/>
            <person name="Tohno M."/>
        </authorList>
    </citation>
    <scope>NUCLEOTIDE SEQUENCE [LARGE SCALE GENOMIC DNA]</scope>
    <source>
        <strain evidence="4">DSM 25784 / JCM 18191 / LMG 30913 / SG25</strain>
    </source>
</reference>
<feature type="compositionally biased region" description="Basic and acidic residues" evidence="1">
    <location>
        <begin position="515"/>
        <end position="553"/>
    </location>
</feature>
<feature type="compositionally biased region" description="Basic residues" evidence="1">
    <location>
        <begin position="612"/>
        <end position="623"/>
    </location>
</feature>
<dbReference type="RefSeq" id="WP_145912378.1">
    <property type="nucleotide sequence ID" value="NZ_DF820503.1"/>
</dbReference>
<dbReference type="AlphaFoldDB" id="A0A069CVV9"/>
<keyword evidence="2" id="KW-0472">Membrane</keyword>
<dbReference type="NCBIfam" id="NF046089">
    <property type="entry name" value="CD3337_EF1877"/>
    <property type="match status" value="1"/>
</dbReference>
<feature type="transmembrane region" description="Helical" evidence="2">
    <location>
        <begin position="321"/>
        <end position="343"/>
    </location>
</feature>
<feature type="region of interest" description="Disordered" evidence="1">
    <location>
        <begin position="44"/>
        <end position="73"/>
    </location>
</feature>
<proteinExistence type="predicted"/>
<keyword evidence="2" id="KW-0812">Transmembrane</keyword>
<dbReference type="Proteomes" id="UP000030643">
    <property type="component" value="Unassembled WGS sequence"/>
</dbReference>
<dbReference type="STRING" id="1329250.WOSG25_200120"/>
<evidence type="ECO:0000313" key="3">
    <source>
        <dbReference type="EMBL" id="GAK31930.1"/>
    </source>
</evidence>
<evidence type="ECO:0000256" key="2">
    <source>
        <dbReference type="SAM" id="Phobius"/>
    </source>
</evidence>
<feature type="transmembrane region" description="Helical" evidence="2">
    <location>
        <begin position="383"/>
        <end position="406"/>
    </location>
</feature>
<feature type="transmembrane region" description="Helical" evidence="2">
    <location>
        <begin position="173"/>
        <end position="191"/>
    </location>
</feature>
<evidence type="ECO:0000313" key="4">
    <source>
        <dbReference type="Proteomes" id="UP000030643"/>
    </source>
</evidence>
<dbReference type="CDD" id="cd03493">
    <property type="entry name" value="SQR_QFR_TM"/>
    <property type="match status" value="1"/>
</dbReference>
<feature type="compositionally biased region" description="Basic and acidic residues" evidence="1">
    <location>
        <begin position="60"/>
        <end position="73"/>
    </location>
</feature>
<sequence>MLKLNKFLGVVIVIIASIFLLQSSVSANNNDFAVKDSSKTIGDISNTGGEKSELNNNENSNKKSLPEAKADDKGLNKKEVIKHYSSQDMDYINEKMLSNYKPYHQEPDNALDFSTNAAHVLADLFSSINRDLVYVVFDKALSLLFNLTNVQNSTNSLFNKTSKFNGSFWNNEAFKNIVYIAFGVGILWAFIMQAKNHGGIKSIAMIIAFLIFGSAWIAGGGAALQKVNNLTSTAEVTAFQATSSVSSTTQVNDFQQALRFQYFQQAIERSFYLENFNKTKNENIDTKKMGDPIDFIRGAVETSDDIPDKNPNMNKDGKKSWYQVMIALISPVTSIAYGIPLFTIGLFNIGLQFLSVALYFFAPFAILISLLPKYATSGIKTALAAVAVLLGKIFLVFGIMLLNWIQGFSDAVIPPTDSGSAILNAALYIVLILLLWKNKGRIFGAITGSRVVENVAEKAHVRKPINEMKQQYDKAKRKVWNGRRRVNKARKKYNKFKKRFEDDEDDPETPRTPQRHADPDETKRAEQKRQAARKWLDEDSESHGQHQNYRTDHNGVTVPNNSRPTTVNYGKFGGNSGDYDEAKKANMQRRAARSFVLKKTEYDGSKVTRNESKKRRTNRVHEV</sequence>
<dbReference type="OrthoDB" id="2173484at2"/>
<feature type="transmembrane region" description="Helical" evidence="2">
    <location>
        <begin position="349"/>
        <end position="371"/>
    </location>
</feature>
<dbReference type="InterPro" id="IPR058112">
    <property type="entry name" value="CD3337_EF1877-like"/>
</dbReference>
<keyword evidence="2" id="KW-1133">Transmembrane helix</keyword>
<protein>
    <submittedName>
        <fullName evidence="3">ABC-type antimicrobial peptide transport system, permease component</fullName>
    </submittedName>
</protein>
<dbReference type="eggNOG" id="COG5644">
    <property type="taxonomic scope" value="Bacteria"/>
</dbReference>
<feature type="region of interest" description="Disordered" evidence="1">
    <location>
        <begin position="491"/>
        <end position="576"/>
    </location>
</feature>
<name>A0A069CVV9_WEIOS</name>
<feature type="compositionally biased region" description="Polar residues" evidence="1">
    <location>
        <begin position="557"/>
        <end position="568"/>
    </location>
</feature>